<dbReference type="Proteomes" id="UP000762676">
    <property type="component" value="Unassembled WGS sequence"/>
</dbReference>
<keyword evidence="4" id="KW-1185">Reference proteome</keyword>
<accession>A0AAV4JQ98</accession>
<evidence type="ECO:0000313" key="4">
    <source>
        <dbReference type="Proteomes" id="UP000762676"/>
    </source>
</evidence>
<keyword evidence="2" id="KW-0812">Transmembrane</keyword>
<name>A0AAV4JQ98_9GAST</name>
<protein>
    <submittedName>
        <fullName evidence="3">Uncharacterized protein</fullName>
    </submittedName>
</protein>
<feature type="compositionally biased region" description="Basic and acidic residues" evidence="1">
    <location>
        <begin position="8"/>
        <end position="18"/>
    </location>
</feature>
<sequence length="217" mass="24338">MEGSPSHACDEWSTREGLPDTDITMYPTEHHLPLLKPEQGFSDTEIDYRVHDNDEVLPRKVSKLEAFFSTFHNKCKFRPLVKSSDKVCRSETSTASRYKLQDIEAPSSSSYNAKYPWRHKGRRRIQRLSYVLLAYVAGVLVLTAVRVGNSQPWYQQGAAHGLDLGVATGDAGGLTAHAAAARHRRDVRVEYVALAHSINHSDHHEGKTSMLTSHCLK</sequence>
<comment type="caution">
    <text evidence="3">The sequence shown here is derived from an EMBL/GenBank/DDBJ whole genome shotgun (WGS) entry which is preliminary data.</text>
</comment>
<organism evidence="3 4">
    <name type="scientific">Elysia marginata</name>
    <dbReference type="NCBI Taxonomy" id="1093978"/>
    <lineage>
        <taxon>Eukaryota</taxon>
        <taxon>Metazoa</taxon>
        <taxon>Spiralia</taxon>
        <taxon>Lophotrochozoa</taxon>
        <taxon>Mollusca</taxon>
        <taxon>Gastropoda</taxon>
        <taxon>Heterobranchia</taxon>
        <taxon>Euthyneura</taxon>
        <taxon>Panpulmonata</taxon>
        <taxon>Sacoglossa</taxon>
        <taxon>Placobranchoidea</taxon>
        <taxon>Plakobranchidae</taxon>
        <taxon>Elysia</taxon>
    </lineage>
</organism>
<proteinExistence type="predicted"/>
<evidence type="ECO:0000313" key="3">
    <source>
        <dbReference type="EMBL" id="GFS23858.1"/>
    </source>
</evidence>
<evidence type="ECO:0000256" key="2">
    <source>
        <dbReference type="SAM" id="Phobius"/>
    </source>
</evidence>
<dbReference type="AlphaFoldDB" id="A0AAV4JQ98"/>
<dbReference type="EMBL" id="BMAT01010307">
    <property type="protein sequence ID" value="GFS23858.1"/>
    <property type="molecule type" value="Genomic_DNA"/>
</dbReference>
<keyword evidence="2" id="KW-0472">Membrane</keyword>
<feature type="transmembrane region" description="Helical" evidence="2">
    <location>
        <begin position="128"/>
        <end position="147"/>
    </location>
</feature>
<evidence type="ECO:0000256" key="1">
    <source>
        <dbReference type="SAM" id="MobiDB-lite"/>
    </source>
</evidence>
<keyword evidence="2" id="KW-1133">Transmembrane helix</keyword>
<reference evidence="3 4" key="1">
    <citation type="journal article" date="2021" name="Elife">
        <title>Chloroplast acquisition without the gene transfer in kleptoplastic sea slugs, Plakobranchus ocellatus.</title>
        <authorList>
            <person name="Maeda T."/>
            <person name="Takahashi S."/>
            <person name="Yoshida T."/>
            <person name="Shimamura S."/>
            <person name="Takaki Y."/>
            <person name="Nagai Y."/>
            <person name="Toyoda A."/>
            <person name="Suzuki Y."/>
            <person name="Arimoto A."/>
            <person name="Ishii H."/>
            <person name="Satoh N."/>
            <person name="Nishiyama T."/>
            <person name="Hasebe M."/>
            <person name="Maruyama T."/>
            <person name="Minagawa J."/>
            <person name="Obokata J."/>
            <person name="Shigenobu S."/>
        </authorList>
    </citation>
    <scope>NUCLEOTIDE SEQUENCE [LARGE SCALE GENOMIC DNA]</scope>
</reference>
<feature type="region of interest" description="Disordered" evidence="1">
    <location>
        <begin position="1"/>
        <end position="20"/>
    </location>
</feature>
<gene>
    <name evidence="3" type="ORF">ElyMa_005143400</name>
</gene>